<reference evidence="1" key="1">
    <citation type="submission" date="2009-01" db="EMBL/GenBank/DDBJ databases">
        <title>Complete sequence of chromosome Cyanothece sp. PCC 7425.</title>
        <authorList>
            <consortium name="US DOE Joint Genome Institute"/>
            <person name="Lucas S."/>
            <person name="Copeland A."/>
            <person name="Lapidus A."/>
            <person name="Glavina del Rio T."/>
            <person name="Dalin E."/>
            <person name="Tice H."/>
            <person name="Bruce D."/>
            <person name="Goodwin L."/>
            <person name="Pitluck S."/>
            <person name="Sims D."/>
            <person name="Meineke L."/>
            <person name="Brettin T."/>
            <person name="Detter J.C."/>
            <person name="Han C."/>
            <person name="Larimer F."/>
            <person name="Land M."/>
            <person name="Hauser L."/>
            <person name="Kyrpides N."/>
            <person name="Ovchinnikova G."/>
            <person name="Liberton M."/>
            <person name="Stoeckel J."/>
            <person name="Banerjee A."/>
            <person name="Singh A."/>
            <person name="Page L."/>
            <person name="Sato H."/>
            <person name="Zhao L."/>
            <person name="Sherman L."/>
            <person name="Pakrasi H."/>
            <person name="Richardson P."/>
        </authorList>
    </citation>
    <scope>NUCLEOTIDE SEQUENCE</scope>
    <source>
        <strain evidence="1">PCC 7425</strain>
    </source>
</reference>
<dbReference type="KEGG" id="cyn:Cyan7425_3680"/>
<protein>
    <submittedName>
        <fullName evidence="1">Uncharacterized protein</fullName>
    </submittedName>
</protein>
<name>B8HSL7_CYAP4</name>
<organism evidence="1">
    <name type="scientific">Cyanothece sp. (strain PCC 7425 / ATCC 29141)</name>
    <dbReference type="NCBI Taxonomy" id="395961"/>
    <lineage>
        <taxon>Bacteria</taxon>
        <taxon>Bacillati</taxon>
        <taxon>Cyanobacteriota</taxon>
        <taxon>Cyanophyceae</taxon>
        <taxon>Gomontiellales</taxon>
        <taxon>Cyanothecaceae</taxon>
        <taxon>Cyanothece</taxon>
    </lineage>
</organism>
<dbReference type="EMBL" id="CP001344">
    <property type="protein sequence ID" value="ACL46000.1"/>
    <property type="molecule type" value="Genomic_DNA"/>
</dbReference>
<accession>B8HSL7</accession>
<dbReference type="HOGENOM" id="CLU_495852_0_0_3"/>
<dbReference type="eggNOG" id="ENOG5034795">
    <property type="taxonomic scope" value="Bacteria"/>
</dbReference>
<proteinExistence type="predicted"/>
<gene>
    <name evidence="1" type="ordered locus">Cyan7425_3680</name>
</gene>
<dbReference type="AlphaFoldDB" id="B8HSL7"/>
<dbReference type="OrthoDB" id="264225at2"/>
<evidence type="ECO:0000313" key="1">
    <source>
        <dbReference type="EMBL" id="ACL46000.1"/>
    </source>
</evidence>
<sequence length="549" mass="59220">MNTLFSGCLVLSGLTGLTIYLLGMIAPKETVAGPQDFSTAKVTPSVVVVRELPSFSSQDFPQKSSKKMLIPQLIPGGLARLARIKRDPRSVPEGRAAAKANYNIKSSPPPKLFGVNGSKLRAVTSTYNCVGNPVTGVDGVVWAPSNSSGAVGLNNYVEVTNIHLGIYSKTSCTNRRFVSLKQFLRISDVNTVAIAPQAMYDFQNNRYVVTSVAFKSSSTDVFQYLAVSRTGDPLGAWNIYRIPLSEGTYKFCKKALTDVWDFQTSGYNKNQWFITANNFPSSGDVYGTIMTIDKAPTLTGSVPVLRCYGTSSSSSRRVLYNVAAPIDRGTGDTAYFLSPGYGSGDNLLKYALNTATGAMTYNTPIAIPAWTAAPDASQPGTSNLLFTQDGRFQSHTTQIGRRVYAIHAINVNGFSAIRLYKVNAGANTAVEAFTYAPANLDVFNPSFAMANTANSTSSFFAFNYSSSTQNPSAGLASRRNDGIGDFSVIGYQEGAPITNTCQRGNQCYWGYWSATSLDPQNLNSAFGVTQFMTGNGEFDWSTKIMGLRP</sequence>